<feature type="compositionally biased region" description="Basic and acidic residues" evidence="7">
    <location>
        <begin position="463"/>
        <end position="473"/>
    </location>
</feature>
<feature type="compositionally biased region" description="Basic and acidic residues" evidence="7">
    <location>
        <begin position="13"/>
        <end position="22"/>
    </location>
</feature>
<feature type="compositionally biased region" description="Acidic residues" evidence="7">
    <location>
        <begin position="494"/>
        <end position="503"/>
    </location>
</feature>
<dbReference type="Pfam" id="PF17820">
    <property type="entry name" value="PDZ_6"/>
    <property type="match status" value="1"/>
</dbReference>
<keyword evidence="6" id="KW-0720">Serine protease</keyword>
<dbReference type="InterPro" id="IPR036034">
    <property type="entry name" value="PDZ_sf"/>
</dbReference>
<dbReference type="KEGG" id="tps:THAPS_10815"/>
<evidence type="ECO:0000259" key="9">
    <source>
        <dbReference type="SMART" id="SM00228"/>
    </source>
</evidence>
<protein>
    <recommendedName>
        <fullName evidence="13">Tail specific protease domain-containing protein</fullName>
    </recommendedName>
</protein>
<dbReference type="SMART" id="SM00228">
    <property type="entry name" value="PDZ"/>
    <property type="match status" value="1"/>
</dbReference>
<feature type="region of interest" description="Disordered" evidence="7">
    <location>
        <begin position="197"/>
        <end position="219"/>
    </location>
</feature>
<evidence type="ECO:0000256" key="2">
    <source>
        <dbReference type="ARBA" id="ARBA00008524"/>
    </source>
</evidence>
<proteinExistence type="inferred from homology"/>
<feature type="compositionally biased region" description="Basic and acidic residues" evidence="7">
    <location>
        <begin position="531"/>
        <end position="548"/>
    </location>
</feature>
<evidence type="ECO:0000256" key="4">
    <source>
        <dbReference type="ARBA" id="ARBA00022670"/>
    </source>
</evidence>
<keyword evidence="8" id="KW-1133">Transmembrane helix</keyword>
<feature type="compositionally biased region" description="Acidic residues" evidence="7">
    <location>
        <begin position="90"/>
        <end position="105"/>
    </location>
</feature>
<feature type="compositionally biased region" description="Polar residues" evidence="7">
    <location>
        <begin position="475"/>
        <end position="491"/>
    </location>
</feature>
<feature type="region of interest" description="Disordered" evidence="7">
    <location>
        <begin position="462"/>
        <end position="573"/>
    </location>
</feature>
<evidence type="ECO:0000256" key="6">
    <source>
        <dbReference type="ARBA" id="ARBA00022825"/>
    </source>
</evidence>
<name>B5YLK7_THAPS</name>
<evidence type="ECO:0000256" key="5">
    <source>
        <dbReference type="ARBA" id="ARBA00022801"/>
    </source>
</evidence>
<dbReference type="SUPFAM" id="SSF82171">
    <property type="entry name" value="DPP6 N-terminal domain-like"/>
    <property type="match status" value="1"/>
</dbReference>
<keyword evidence="8" id="KW-0472">Membrane</keyword>
<dbReference type="Pfam" id="PF03572">
    <property type="entry name" value="Peptidase_S41"/>
    <property type="match status" value="1"/>
</dbReference>
<evidence type="ECO:0000313" key="12">
    <source>
        <dbReference type="Proteomes" id="UP000001449"/>
    </source>
</evidence>
<comment type="subcellular location">
    <subcellularLocation>
        <location evidence="1">Cytoplasm</location>
    </subcellularLocation>
</comment>
<dbReference type="HOGENOM" id="CLU_246656_0_0_1"/>
<dbReference type="OMA" id="IRTDAMA"/>
<dbReference type="CDD" id="cd07562">
    <property type="entry name" value="Peptidase_S41_TRI"/>
    <property type="match status" value="1"/>
</dbReference>
<dbReference type="PANTHER" id="PTHR43253">
    <property type="entry name" value="TRICORN PROTEASE HOMOLOG 2-RELATED"/>
    <property type="match status" value="1"/>
</dbReference>
<sequence>MSSFANPFAVHSSDSDRKKLESFFDDDDGYEHVEGGDRHDHSGRAAADAITTSETTTGGGGILKQSKYPKMRLLAQDVLRDDRYYQDVTNSDDDEEEESDEEDYEYGNGRGRRRRGATYNTEYPFQSTSSSTNTTWIYILLMLIFFGLAYYGLSKEESRKEHMNDSLLLGKEKGDAASLGGVGDGAAAGAVVEGASGGGAHSANNAGTSNSATTNHGESYHAAATPPVVTTTRDIPQSFDPFNLHSTPNSLLHNHANDWFGAPFAVSPPELPIVENGKDGTLGKDDVDGSTSRLGYFQYPTIVNGTLVFSSEGDLYLTRLPSTLAPDSIMPAMKLTTTIGNALHPKLNPKYPHLLAYSATYSGVREVYLLDLRGAGATTSSDRSNGGTTITGVPGAPGGPALRLTYTPGGMYSVVGWDEEGTSILYSAGSRDVALPDTRLFRLRLSSGVVKAEAIKAGGISGKKVEAKEKKADGGSTSDSETADATLNTANPKDDDDDDDDYSITEAQNYVDNLAPDQLEGERPEDDDDATTDKKADDATRRTLQHQERQRRHLAKLSSLSEQARRGSVGSTNASVRPIVEPIPLAQATEGVYHTTEDSECIYFTRFKQTSNTKRYVGGTAESLWAYCSGRFDDLAIPLTSDFDGTSKSPSVYRYDDGDMLLFMSDRSAFTEPDKNGKQSSATTEWVASSMNLWAAHLPVTSSGFTTLPVRLTSVSCEFNGIDLSEYSIDSASGDVILRIGADLHRVSSESIKDRLSVMKSSAEPVASRQLPIAVYSDFSNMQERLIPMEITRHLTDLDAFETSYGTITTLLTARGQTFAAPVIPDIALIPQTAYGGGGRNMPARKYRVAPGSGGGGLVRILCTKHIPQPAQTSTPLESGERYALLLATDPLSPTAEHAFYLIRTDAMASPAFGFAALYEHGDIVDNTGLPAPFLGGHLDSGGSVREGGLGSVYPDTVSVSPCGRRAAWIDTDGRIVVITIPLQSTAEVDEERRLGEVDVVVLPRHNENKQPIDGQDESSLAWSPGGRYLAIEHIAKNQFNVISIADLGSPEDGSITVGRIAQATPDRFNSYSPVWGRTSKDAIVDLYSSALDPDNYSKSGANALFFLSDRDIKLSSGATSPWGTRAPSPQFEKSSCVHVLPLQTSDVLIEENVVNSFVKAPYGGGGAMEVTMEGFFQLNALLELVESGATIVTDDANKTNATAARNQTDNASGNELALESKADEHPFIIDTEISFGSEKDDKLAFARTSYRIDSIPSGKYESIVCQLLDDPSLVVLARTPKGIGLKVFATADYPSDGVEELPLEAEPFALQYAGTSTDGKHILTLFSGRLKLIPTTATGIENFLKDPELAKNIADIDGLHLNVWPALEHQQMYKDAWRMLRDYFYDSDMTSLPWDDIFDRYLPLVERAAKREELDDVLRQMAGELSALHVFVYGGEYPSPNHGDATLQAVNEVASLGASLQRSVEKNGYEVILIPERDPDFHMIDGYPMYSPLSDRTLSLSGQQGLQAGDVIVGVNGEHVMNVPDINMLLRNKIGETIRLDVRRYKSNSRIGELRKMKQRLLNGDADATIAEDVGLPEPLIVVPMSPDDSEDLFYAAWEYKTTLLAKSLASEAGFTTGYVHIRDMSGAEAEDAFVRGFFPDYDKQALIIDVRNNRGGNIDSWILDVLQRKAWMYWQGRSDNETTGLWNGRFAFRGHLIVLINEHTSSDGEGFARGVSELGLGKLVGKRTWGGGIWLSSDNRLVDGGIATAPEFATFNDKLGWSVGIENVGVKPDIEVDNNPRSAFDGEDTQLKHAISVLKDWLEEEPVTFPRSPGPKRNMNIPKDVDGCSAT</sequence>
<dbReference type="InterPro" id="IPR001478">
    <property type="entry name" value="PDZ"/>
</dbReference>
<feature type="region of interest" description="Disordered" evidence="7">
    <location>
        <begin position="1808"/>
        <end position="1833"/>
    </location>
</feature>
<keyword evidence="12" id="KW-1185">Reference proteome</keyword>
<dbReference type="Gene3D" id="2.120.10.60">
    <property type="entry name" value="Tricorn protease N-terminal domain"/>
    <property type="match status" value="2"/>
</dbReference>
<dbReference type="SMART" id="SM00245">
    <property type="entry name" value="TSPc"/>
    <property type="match status" value="1"/>
</dbReference>
<gene>
    <name evidence="11" type="ORF">THAPS_10815</name>
</gene>
<dbReference type="GO" id="GO:0008236">
    <property type="term" value="F:serine-type peptidase activity"/>
    <property type="evidence" value="ECO:0007669"/>
    <property type="project" value="UniProtKB-KW"/>
</dbReference>
<reference evidence="11 12" key="1">
    <citation type="journal article" date="2004" name="Science">
        <title>The genome of the diatom Thalassiosira pseudonana: ecology, evolution, and metabolism.</title>
        <authorList>
            <person name="Armbrust E.V."/>
            <person name="Berges J.A."/>
            <person name="Bowler C."/>
            <person name="Green B.R."/>
            <person name="Martinez D."/>
            <person name="Putnam N.H."/>
            <person name="Zhou S."/>
            <person name="Allen A.E."/>
            <person name="Apt K.E."/>
            <person name="Bechner M."/>
            <person name="Brzezinski M.A."/>
            <person name="Chaal B.K."/>
            <person name="Chiovitti A."/>
            <person name="Davis A.K."/>
            <person name="Demarest M.S."/>
            <person name="Detter J.C."/>
            <person name="Glavina T."/>
            <person name="Goodstein D."/>
            <person name="Hadi M.Z."/>
            <person name="Hellsten U."/>
            <person name="Hildebrand M."/>
            <person name="Jenkins B.D."/>
            <person name="Jurka J."/>
            <person name="Kapitonov V.V."/>
            <person name="Kroger N."/>
            <person name="Lau W.W."/>
            <person name="Lane T.W."/>
            <person name="Larimer F.W."/>
            <person name="Lippmeier J.C."/>
            <person name="Lucas S."/>
            <person name="Medina M."/>
            <person name="Montsant A."/>
            <person name="Obornik M."/>
            <person name="Parker M.S."/>
            <person name="Palenik B."/>
            <person name="Pazour G.J."/>
            <person name="Richardson P.M."/>
            <person name="Rynearson T.A."/>
            <person name="Saito M.A."/>
            <person name="Schwartz D.C."/>
            <person name="Thamatrakoln K."/>
            <person name="Valentin K."/>
            <person name="Vardi A."/>
            <person name="Wilkerson F.P."/>
            <person name="Rokhsar D.S."/>
        </authorList>
    </citation>
    <scope>NUCLEOTIDE SEQUENCE [LARGE SCALE GENOMIC DNA]</scope>
    <source>
        <strain evidence="11 12">CCMP1335</strain>
    </source>
</reference>
<dbReference type="PaxDb" id="35128-Thaps10815"/>
<dbReference type="Gene3D" id="3.90.226.10">
    <property type="entry name" value="2-enoyl-CoA Hydratase, Chain A, domain 1"/>
    <property type="match status" value="1"/>
</dbReference>
<evidence type="ECO:0000259" key="10">
    <source>
        <dbReference type="SMART" id="SM00245"/>
    </source>
</evidence>
<dbReference type="InterPro" id="IPR005151">
    <property type="entry name" value="Tail-specific_protease"/>
</dbReference>
<dbReference type="eggNOG" id="ENOG502RZ06">
    <property type="taxonomic scope" value="Eukaryota"/>
</dbReference>
<dbReference type="Gene3D" id="2.130.10.10">
    <property type="entry name" value="YVTN repeat-like/Quinoprotein amine dehydrogenase"/>
    <property type="match status" value="1"/>
</dbReference>
<feature type="region of interest" description="Disordered" evidence="7">
    <location>
        <begin position="1"/>
        <end position="63"/>
    </location>
</feature>
<dbReference type="InterPro" id="IPR015943">
    <property type="entry name" value="WD40/YVTN_repeat-like_dom_sf"/>
</dbReference>
<dbReference type="InParanoid" id="B5YLK7"/>
<feature type="transmembrane region" description="Helical" evidence="8">
    <location>
        <begin position="135"/>
        <end position="153"/>
    </location>
</feature>
<feature type="compositionally biased region" description="Low complexity" evidence="7">
    <location>
        <begin position="45"/>
        <end position="56"/>
    </location>
</feature>
<comment type="similarity">
    <text evidence="2">Belongs to the peptidase S41B family.</text>
</comment>
<dbReference type="InterPro" id="IPR028204">
    <property type="entry name" value="Tricorn_C1"/>
</dbReference>
<dbReference type="SUPFAM" id="SSF50156">
    <property type="entry name" value="PDZ domain-like"/>
    <property type="match status" value="1"/>
</dbReference>
<dbReference type="InterPro" id="IPR012393">
    <property type="entry name" value="Tricorn_protease"/>
</dbReference>
<dbReference type="SUPFAM" id="SSF52096">
    <property type="entry name" value="ClpP/crotonase"/>
    <property type="match status" value="1"/>
</dbReference>
<evidence type="ECO:0000256" key="3">
    <source>
        <dbReference type="ARBA" id="ARBA00022490"/>
    </source>
</evidence>
<evidence type="ECO:0000256" key="1">
    <source>
        <dbReference type="ARBA" id="ARBA00004496"/>
    </source>
</evidence>
<organism evidence="11 12">
    <name type="scientific">Thalassiosira pseudonana</name>
    <name type="common">Marine diatom</name>
    <name type="synonym">Cyclotella nana</name>
    <dbReference type="NCBI Taxonomy" id="35128"/>
    <lineage>
        <taxon>Eukaryota</taxon>
        <taxon>Sar</taxon>
        <taxon>Stramenopiles</taxon>
        <taxon>Ochrophyta</taxon>
        <taxon>Bacillariophyta</taxon>
        <taxon>Coscinodiscophyceae</taxon>
        <taxon>Thalassiosirophycidae</taxon>
        <taxon>Thalassiosirales</taxon>
        <taxon>Thalassiosiraceae</taxon>
        <taxon>Thalassiosira</taxon>
    </lineage>
</organism>
<evidence type="ECO:0000256" key="7">
    <source>
        <dbReference type="SAM" id="MobiDB-lite"/>
    </source>
</evidence>
<dbReference type="InterPro" id="IPR029045">
    <property type="entry name" value="ClpP/crotonase-like_dom_sf"/>
</dbReference>
<feature type="domain" description="PDZ" evidence="9">
    <location>
        <begin position="1455"/>
        <end position="1547"/>
    </location>
</feature>
<dbReference type="RefSeq" id="XP_002295534.1">
    <property type="nucleotide sequence ID" value="XM_002295498.1"/>
</dbReference>
<evidence type="ECO:0008006" key="13">
    <source>
        <dbReference type="Google" id="ProtNLM"/>
    </source>
</evidence>
<dbReference type="GO" id="GO:0006508">
    <property type="term" value="P:proteolysis"/>
    <property type="evidence" value="ECO:0007669"/>
    <property type="project" value="UniProtKB-KW"/>
</dbReference>
<dbReference type="Proteomes" id="UP000001449">
    <property type="component" value="Chromosome 18"/>
</dbReference>
<feature type="compositionally biased region" description="Basic and acidic residues" evidence="7">
    <location>
        <begin position="30"/>
        <end position="43"/>
    </location>
</feature>
<feature type="region of interest" description="Disordered" evidence="7">
    <location>
        <begin position="84"/>
        <end position="116"/>
    </location>
</feature>
<evidence type="ECO:0000256" key="8">
    <source>
        <dbReference type="SAM" id="Phobius"/>
    </source>
</evidence>
<dbReference type="GO" id="GO:0005737">
    <property type="term" value="C:cytoplasm"/>
    <property type="evidence" value="ECO:0007669"/>
    <property type="project" value="UniProtKB-SubCell"/>
</dbReference>
<dbReference type="Gene3D" id="3.30.750.44">
    <property type="match status" value="1"/>
</dbReference>
<keyword evidence="5" id="KW-0378">Hydrolase</keyword>
<dbReference type="InterPro" id="IPR041489">
    <property type="entry name" value="PDZ_6"/>
</dbReference>
<feature type="compositionally biased region" description="Low complexity" evidence="7">
    <location>
        <begin position="201"/>
        <end position="214"/>
    </location>
</feature>
<keyword evidence="3" id="KW-0963">Cytoplasm</keyword>
<evidence type="ECO:0000313" key="11">
    <source>
        <dbReference type="EMBL" id="ACI64251.1"/>
    </source>
</evidence>
<dbReference type="GeneID" id="7450950"/>
<dbReference type="EMBL" id="CP001159">
    <property type="protein sequence ID" value="ACI64251.1"/>
    <property type="molecule type" value="Genomic_DNA"/>
</dbReference>
<feature type="domain" description="Tail specific protease" evidence="10">
    <location>
        <begin position="1591"/>
        <end position="1779"/>
    </location>
</feature>
<accession>B5YLK7</accession>
<dbReference type="Gene3D" id="2.30.42.10">
    <property type="match status" value="1"/>
</dbReference>
<keyword evidence="4" id="KW-0645">Protease</keyword>
<reference evidence="11 12" key="2">
    <citation type="journal article" date="2008" name="Nature">
        <title>The Phaeodactylum genome reveals the evolutionary history of diatom genomes.</title>
        <authorList>
            <person name="Bowler C."/>
            <person name="Allen A.E."/>
            <person name="Badger J.H."/>
            <person name="Grimwood J."/>
            <person name="Jabbari K."/>
            <person name="Kuo A."/>
            <person name="Maheswari U."/>
            <person name="Martens C."/>
            <person name="Maumus F."/>
            <person name="Otillar R.P."/>
            <person name="Rayko E."/>
            <person name="Salamov A."/>
            <person name="Vandepoele K."/>
            <person name="Beszteri B."/>
            <person name="Gruber A."/>
            <person name="Heijde M."/>
            <person name="Katinka M."/>
            <person name="Mock T."/>
            <person name="Valentin K."/>
            <person name="Verret F."/>
            <person name="Berges J.A."/>
            <person name="Brownlee C."/>
            <person name="Cadoret J.P."/>
            <person name="Chiovitti A."/>
            <person name="Choi C.J."/>
            <person name="Coesel S."/>
            <person name="De Martino A."/>
            <person name="Detter J.C."/>
            <person name="Durkin C."/>
            <person name="Falciatore A."/>
            <person name="Fournet J."/>
            <person name="Haruta M."/>
            <person name="Huysman M.J."/>
            <person name="Jenkins B.D."/>
            <person name="Jiroutova K."/>
            <person name="Jorgensen R.E."/>
            <person name="Joubert Y."/>
            <person name="Kaplan A."/>
            <person name="Kroger N."/>
            <person name="Kroth P.G."/>
            <person name="La Roche J."/>
            <person name="Lindquist E."/>
            <person name="Lommer M."/>
            <person name="Martin-Jezequel V."/>
            <person name="Lopez P.J."/>
            <person name="Lucas S."/>
            <person name="Mangogna M."/>
            <person name="McGinnis K."/>
            <person name="Medlin L.K."/>
            <person name="Montsant A."/>
            <person name="Oudot-Le Secq M.P."/>
            <person name="Napoli C."/>
            <person name="Obornik M."/>
            <person name="Parker M.S."/>
            <person name="Petit J.L."/>
            <person name="Porcel B.M."/>
            <person name="Poulsen N."/>
            <person name="Robison M."/>
            <person name="Rychlewski L."/>
            <person name="Rynearson T.A."/>
            <person name="Schmutz J."/>
            <person name="Shapiro H."/>
            <person name="Siaut M."/>
            <person name="Stanley M."/>
            <person name="Sussman M.R."/>
            <person name="Taylor A.R."/>
            <person name="Vardi A."/>
            <person name="von Dassow P."/>
            <person name="Vyverman W."/>
            <person name="Willis A."/>
            <person name="Wyrwicz L.S."/>
            <person name="Rokhsar D.S."/>
            <person name="Weissenbach J."/>
            <person name="Armbrust E.V."/>
            <person name="Green B.R."/>
            <person name="Van de Peer Y."/>
            <person name="Grigoriev I.V."/>
        </authorList>
    </citation>
    <scope>NUCLEOTIDE SEQUENCE [LARGE SCALE GENOMIC DNA]</scope>
    <source>
        <strain evidence="11 12">CCMP1335</strain>
    </source>
</reference>
<dbReference type="Pfam" id="PF14684">
    <property type="entry name" value="Tricorn_C1"/>
    <property type="match status" value="1"/>
</dbReference>
<dbReference type="PANTHER" id="PTHR43253:SF1">
    <property type="entry name" value="TRICORN PROTEASE HOMOLOG 2-RELATED"/>
    <property type="match status" value="1"/>
</dbReference>
<keyword evidence="8" id="KW-0812">Transmembrane</keyword>